<dbReference type="RefSeq" id="WP_139076637.1">
    <property type="nucleotide sequence ID" value="NZ_VDFU01000009.1"/>
</dbReference>
<dbReference type="GO" id="GO:0022857">
    <property type="term" value="F:transmembrane transporter activity"/>
    <property type="evidence" value="ECO:0007669"/>
    <property type="project" value="InterPro"/>
</dbReference>
<feature type="transmembrane region" description="Helical" evidence="12">
    <location>
        <begin position="156"/>
        <end position="174"/>
    </location>
</feature>
<evidence type="ECO:0000256" key="11">
    <source>
        <dbReference type="SAM" id="MobiDB-lite"/>
    </source>
</evidence>
<keyword evidence="3" id="KW-1003">Cell membrane</keyword>
<dbReference type="Pfam" id="PF02653">
    <property type="entry name" value="BPD_transp_2"/>
    <property type="match status" value="1"/>
</dbReference>
<evidence type="ECO:0000256" key="3">
    <source>
        <dbReference type="ARBA" id="ARBA00022475"/>
    </source>
</evidence>
<accession>A0A5C4MZC6</accession>
<dbReference type="OrthoDB" id="192433at2"/>
<dbReference type="PANTHER" id="PTHR32196">
    <property type="entry name" value="ABC TRANSPORTER PERMEASE PROTEIN YPHD-RELATED-RELATED"/>
    <property type="match status" value="1"/>
</dbReference>
<evidence type="ECO:0000256" key="4">
    <source>
        <dbReference type="ARBA" id="ARBA00022519"/>
    </source>
</evidence>
<comment type="subcellular location">
    <subcellularLocation>
        <location evidence="1">Cell membrane</location>
        <topology evidence="1">Multi-pass membrane protein</topology>
    </subcellularLocation>
</comment>
<evidence type="ECO:0000256" key="2">
    <source>
        <dbReference type="ARBA" id="ARBA00022448"/>
    </source>
</evidence>
<feature type="transmembrane region" description="Helical" evidence="12">
    <location>
        <begin position="369"/>
        <end position="389"/>
    </location>
</feature>
<keyword evidence="8 12" id="KW-0472">Membrane</keyword>
<evidence type="ECO:0000256" key="8">
    <source>
        <dbReference type="ARBA" id="ARBA00023136"/>
    </source>
</evidence>
<comment type="function">
    <text evidence="9">Part of the binding-protein-dependent transport system for D-xylose. Probably responsible for the translocation of the substrate across the membrane.</text>
</comment>
<dbReference type="PANTHER" id="PTHR32196:SF32">
    <property type="entry name" value="XYLOSE TRANSPORT SYSTEM PERMEASE PROTEIN XYLH"/>
    <property type="match status" value="1"/>
</dbReference>
<evidence type="ECO:0000256" key="1">
    <source>
        <dbReference type="ARBA" id="ARBA00004651"/>
    </source>
</evidence>
<dbReference type="EMBL" id="VDFU01000009">
    <property type="protein sequence ID" value="TNC49861.1"/>
    <property type="molecule type" value="Genomic_DNA"/>
</dbReference>
<proteinExistence type="predicted"/>
<evidence type="ECO:0000256" key="9">
    <source>
        <dbReference type="ARBA" id="ARBA00035611"/>
    </source>
</evidence>
<evidence type="ECO:0000256" key="12">
    <source>
        <dbReference type="SAM" id="Phobius"/>
    </source>
</evidence>
<feature type="transmembrane region" description="Helical" evidence="12">
    <location>
        <begin position="205"/>
        <end position="223"/>
    </location>
</feature>
<reference evidence="13 14" key="1">
    <citation type="submission" date="2019-06" db="EMBL/GenBank/DDBJ databases">
        <title>YIM 131921 draft genome.</title>
        <authorList>
            <person name="Jiang L."/>
        </authorList>
    </citation>
    <scope>NUCLEOTIDE SEQUENCE [LARGE SCALE GENOMIC DNA]</scope>
    <source>
        <strain evidence="13 14">YIM 131921</strain>
    </source>
</reference>
<dbReference type="Proteomes" id="UP000305887">
    <property type="component" value="Unassembled WGS sequence"/>
</dbReference>
<feature type="transmembrane region" description="Helical" evidence="12">
    <location>
        <begin position="313"/>
        <end position="332"/>
    </location>
</feature>
<keyword evidence="2" id="KW-0813">Transport</keyword>
<keyword evidence="7 12" id="KW-1133">Transmembrane helix</keyword>
<feature type="transmembrane region" description="Helical" evidence="12">
    <location>
        <begin position="43"/>
        <end position="62"/>
    </location>
</feature>
<keyword evidence="4" id="KW-0997">Cell inner membrane</keyword>
<dbReference type="GO" id="GO:0005886">
    <property type="term" value="C:plasma membrane"/>
    <property type="evidence" value="ECO:0007669"/>
    <property type="project" value="UniProtKB-SubCell"/>
</dbReference>
<evidence type="ECO:0000313" key="13">
    <source>
        <dbReference type="EMBL" id="TNC49861.1"/>
    </source>
</evidence>
<feature type="transmembrane region" description="Helical" evidence="12">
    <location>
        <begin position="83"/>
        <end position="104"/>
    </location>
</feature>
<organism evidence="13 14">
    <name type="scientific">Rubellimicrobium rubrum</name>
    <dbReference type="NCBI Taxonomy" id="2585369"/>
    <lineage>
        <taxon>Bacteria</taxon>
        <taxon>Pseudomonadati</taxon>
        <taxon>Pseudomonadota</taxon>
        <taxon>Alphaproteobacteria</taxon>
        <taxon>Rhodobacterales</taxon>
        <taxon>Roseobacteraceae</taxon>
        <taxon>Rubellimicrobium</taxon>
    </lineage>
</organism>
<keyword evidence="14" id="KW-1185">Reference proteome</keyword>
<evidence type="ECO:0000256" key="10">
    <source>
        <dbReference type="ARBA" id="ARBA00035686"/>
    </source>
</evidence>
<dbReference type="AlphaFoldDB" id="A0A5C4MZC6"/>
<sequence length="417" mass="43779">MADVDNARLGPGERGVGGLREGEGLSANGRSGAAYLKDNLREYGMLLALLAIVTFFVVLVRVQIGVDFLNPQNITNLFLQNSYVIIMALGMLLVIVAGHIDLSVGSVAAFTGAVSAVLTVNMDWPIYAVIPASLVVGGLIGAAQGYWIAYWRIPSFIVTLAGMLVFRGLTLWLLGGQNIGPFPPAFQALSTGFVPDIFGPDRPNYLALVVAVVAALAILILGIRSRARNIAHGMDAEPSGIFWIRNIIMAAALVFVGWKLAGFRGIPNVAVSMAVLTILYAFLAESTTLGRRIYAIGGNLKAARLSGINADRLTFFTFVNMGVLAGLAGMIVTARLNSATPKAGTGFELDVIAAVFIGGASSTGGSGRIVGAIIGAFIMGVMNNGMSILGIGIDYQQVIKGLVLLAAVIFDVYNKNK</sequence>
<feature type="transmembrane region" description="Helical" evidence="12">
    <location>
        <begin position="266"/>
        <end position="283"/>
    </location>
</feature>
<dbReference type="CDD" id="cd06579">
    <property type="entry name" value="TM_PBP1_transp_AraH_like"/>
    <property type="match status" value="1"/>
</dbReference>
<feature type="region of interest" description="Disordered" evidence="11">
    <location>
        <begin position="1"/>
        <end position="23"/>
    </location>
</feature>
<evidence type="ECO:0000256" key="6">
    <source>
        <dbReference type="ARBA" id="ARBA00022692"/>
    </source>
</evidence>
<keyword evidence="6 12" id="KW-0812">Transmembrane</keyword>
<evidence type="ECO:0000256" key="5">
    <source>
        <dbReference type="ARBA" id="ARBA00022597"/>
    </source>
</evidence>
<protein>
    <recommendedName>
        <fullName evidence="10">Xylose transport system permease protein XylH</fullName>
    </recommendedName>
</protein>
<dbReference type="InterPro" id="IPR001851">
    <property type="entry name" value="ABC_transp_permease"/>
</dbReference>
<evidence type="ECO:0000256" key="7">
    <source>
        <dbReference type="ARBA" id="ARBA00022989"/>
    </source>
</evidence>
<dbReference type="NCBIfam" id="NF040906">
    <property type="entry name" value="GguB"/>
    <property type="match status" value="1"/>
</dbReference>
<evidence type="ECO:0000313" key="14">
    <source>
        <dbReference type="Proteomes" id="UP000305887"/>
    </source>
</evidence>
<feature type="transmembrane region" description="Helical" evidence="12">
    <location>
        <begin position="124"/>
        <end position="149"/>
    </location>
</feature>
<name>A0A5C4MZC6_9RHOB</name>
<comment type="caution">
    <text evidence="13">The sequence shown here is derived from an EMBL/GenBank/DDBJ whole genome shotgun (WGS) entry which is preliminary data.</text>
</comment>
<keyword evidence="5" id="KW-0762">Sugar transport</keyword>
<feature type="transmembrane region" description="Helical" evidence="12">
    <location>
        <begin position="243"/>
        <end position="260"/>
    </location>
</feature>
<gene>
    <name evidence="13" type="ORF">FHG66_10125</name>
</gene>